<sequence>MINDNTLTHIKLSNISPERYFKVLIVADELLLQELIDYLLTYFIENRLEWTEQHFEFIHRISFQSNNLSEIQKFCMDFMAKSSGKIFKSLDFTSLPEENIDFIDEVWDVKMGFAQNQTLIPKPDTCQTLIRFYSLSSKEFLHKVRPYKKLLKQQLYENFLNSYMDPDIVPNDNNISLLRNIKIDRIIGTEIINLNIISIISRWIDKVNLNNKFSYLKELYLPFMINA</sequence>
<dbReference type="Proteomes" id="UP000022910">
    <property type="component" value="Unassembled WGS sequence"/>
</dbReference>
<evidence type="ECO:0000313" key="1">
    <source>
        <dbReference type="EMBL" id="EXX70201.1"/>
    </source>
</evidence>
<proteinExistence type="predicted"/>
<comment type="caution">
    <text evidence="1">The sequence shown here is derived from an EMBL/GenBank/DDBJ whole genome shotgun (WGS) entry which is preliminary data.</text>
</comment>
<dbReference type="AlphaFoldDB" id="A0A015LCH4"/>
<evidence type="ECO:0000313" key="2">
    <source>
        <dbReference type="Proteomes" id="UP000022910"/>
    </source>
</evidence>
<dbReference type="HOGENOM" id="CLU_021542_2_1_1"/>
<name>A0A015LCH4_RHIIW</name>
<keyword evidence="2" id="KW-1185">Reference proteome</keyword>
<gene>
    <name evidence="1" type="ORF">RirG_089470</name>
</gene>
<protein>
    <submittedName>
        <fullName evidence="1">Uncharacterized protein</fullName>
    </submittedName>
</protein>
<organism evidence="1 2">
    <name type="scientific">Rhizophagus irregularis (strain DAOM 197198w)</name>
    <name type="common">Glomus intraradices</name>
    <dbReference type="NCBI Taxonomy" id="1432141"/>
    <lineage>
        <taxon>Eukaryota</taxon>
        <taxon>Fungi</taxon>
        <taxon>Fungi incertae sedis</taxon>
        <taxon>Mucoromycota</taxon>
        <taxon>Glomeromycotina</taxon>
        <taxon>Glomeromycetes</taxon>
        <taxon>Glomerales</taxon>
        <taxon>Glomeraceae</taxon>
        <taxon>Rhizophagus</taxon>
    </lineage>
</organism>
<dbReference type="EMBL" id="JEMT01016651">
    <property type="protein sequence ID" value="EXX70201.1"/>
    <property type="molecule type" value="Genomic_DNA"/>
</dbReference>
<accession>A0A015LCH4</accession>
<reference evidence="1 2" key="1">
    <citation type="submission" date="2014-02" db="EMBL/GenBank/DDBJ databases">
        <title>Single nucleus genome sequencing reveals high similarity among nuclei of an endomycorrhizal fungus.</title>
        <authorList>
            <person name="Lin K."/>
            <person name="Geurts R."/>
            <person name="Zhang Z."/>
            <person name="Limpens E."/>
            <person name="Saunders D.G."/>
            <person name="Mu D."/>
            <person name="Pang E."/>
            <person name="Cao H."/>
            <person name="Cha H."/>
            <person name="Lin T."/>
            <person name="Zhou Q."/>
            <person name="Shang Y."/>
            <person name="Li Y."/>
            <person name="Ivanov S."/>
            <person name="Sharma T."/>
            <person name="Velzen R.V."/>
            <person name="Ruijter N.D."/>
            <person name="Aanen D.K."/>
            <person name="Win J."/>
            <person name="Kamoun S."/>
            <person name="Bisseling T."/>
            <person name="Huang S."/>
        </authorList>
    </citation>
    <scope>NUCLEOTIDE SEQUENCE [LARGE SCALE GENOMIC DNA]</scope>
    <source>
        <strain evidence="2">DAOM197198w</strain>
    </source>
</reference>